<dbReference type="InterPro" id="IPR008271">
    <property type="entry name" value="Ser/Thr_kinase_AS"/>
</dbReference>
<dbReference type="Pfam" id="PF07714">
    <property type="entry name" value="PK_Tyr_Ser-Thr"/>
    <property type="match status" value="1"/>
</dbReference>
<dbReference type="PANTHER" id="PTHR44329">
    <property type="entry name" value="SERINE/THREONINE-PROTEIN KINASE TNNI3K-RELATED"/>
    <property type="match status" value="1"/>
</dbReference>
<dbReference type="PROSITE" id="PS00108">
    <property type="entry name" value="PROTEIN_KINASE_ST"/>
    <property type="match status" value="1"/>
</dbReference>
<sequence length="1100" mass="120481">MWQHLCLAIVLLLATGVALAIEGQPWGTLLSANSSSVPLVFNTAIADLPGRPTFHSFERLPWPSDGIQLVLVLYTEVNWYGNRTYIQNTNDVLPATRVGSLAVELANNSVAAVTLFSNASFRGTMRQYLESKSVALVTEPIASVWVLQHDLALVVYTKPSFTGDRAFVFASTRNYAPLTATIQSFHVLPRRMIYGLVRDESHPGDVLVWSGSLGPYATVGRYRVGQDESNVHYSGFLAMDIPFSVAVVAYLDSNFTRPSLAYTASLYENVKIGSFRVVRQADATSWDVVNSGVRFYARFDMVLDVSAGETLESTGILTNAFTHGFDFMVVPHGVQVVGYADMGLQGSRRVFATGAYVANEFVGDEWNPAYTPLTIGSMQSFQVLPASESVPAPPPPPRHPPASCTIGLKRMSFYVGSTYPFLARGTCDNYLDIPDGVAVVAFDRPWFLGPYHVFTPGRIDLTLEISFSTLRSLQVVVVADAPPPSPQPPPHQTYMYQSLSTWYFAAFPTVQPAIVPPLDEITLSKTNFPADAMCVVYAEYNFRGTRRVVTYQNVLVGEVRVRQPVLSMQFVPRDALDTPPFAGCFVRDFGFYVEPIFIRAGEAIAALLYPWHHNIVNVTIPPEVVLTTFSHANFGGMCASWTRDTTILPEFWQGNVASLKVGAKSGCVAAIPSTSSTTAPQRTPPTTTTVVEGDHGLTDDPGTDDNDPMPALTPSTTTRRSPPPTESPMGLPTSTSLFIEMSLARSVVTTIAPRPTLTKQREKATAGPTNSPNDDDNSSRPSINPGDQPPTSIPSRWRSWWTMTILVLAGAVILVAIATHRRVPRDFPAMPSHTFDALDWGDLDMLRLATAPLPLVHRLATGASGTIYIGSFLGQPVAIKVLEAPTLGQVQAFIQEIQLAGTLASPFLVALEGAAWTDATDLQAVMEYMDLGDLRTYYMATPSFPWREKLQCAHAVAEGLFYLHSRQMIHRDVKSRNILLDSIQGTKVGDFGASKDGVYGQVTMTAAVGTYRWMAPEMLLFQGYTNAVDIYSLGVVLSELATHQLPYAEQRDKSDEAILRRVIHEELRPSFDDKCPAWFHTLAMACMAQRPDARPSASQV</sequence>
<evidence type="ECO:0000256" key="2">
    <source>
        <dbReference type="SAM" id="SignalP"/>
    </source>
</evidence>
<feature type="region of interest" description="Disordered" evidence="1">
    <location>
        <begin position="750"/>
        <end position="794"/>
    </location>
</feature>
<name>A0A6A4Y6G8_9STRA</name>
<dbReference type="PROSITE" id="PS50011">
    <property type="entry name" value="PROTEIN_KINASE_DOM"/>
    <property type="match status" value="1"/>
</dbReference>
<dbReference type="InterPro" id="IPR011009">
    <property type="entry name" value="Kinase-like_dom_sf"/>
</dbReference>
<proteinExistence type="predicted"/>
<dbReference type="Gene3D" id="1.10.510.10">
    <property type="entry name" value="Transferase(Phosphotransferase) domain 1"/>
    <property type="match status" value="1"/>
</dbReference>
<dbReference type="InterPro" id="IPR001245">
    <property type="entry name" value="Ser-Thr/Tyr_kinase_cat_dom"/>
</dbReference>
<feature type="region of interest" description="Disordered" evidence="1">
    <location>
        <begin position="672"/>
        <end position="733"/>
    </location>
</feature>
<dbReference type="EMBL" id="VJMH01006183">
    <property type="protein sequence ID" value="KAF0691197.1"/>
    <property type="molecule type" value="Genomic_DNA"/>
</dbReference>
<evidence type="ECO:0000313" key="4">
    <source>
        <dbReference type="EMBL" id="KAF0691197.1"/>
    </source>
</evidence>
<gene>
    <name evidence="4" type="ORF">As57867_017470</name>
</gene>
<feature type="chain" id="PRO_5025654992" description="Protein kinase domain-containing protein" evidence="2">
    <location>
        <begin position="21"/>
        <end position="1100"/>
    </location>
</feature>
<evidence type="ECO:0000256" key="1">
    <source>
        <dbReference type="SAM" id="MobiDB-lite"/>
    </source>
</evidence>
<feature type="signal peptide" evidence="2">
    <location>
        <begin position="1"/>
        <end position="20"/>
    </location>
</feature>
<dbReference type="Gene3D" id="3.30.200.20">
    <property type="entry name" value="Phosphorylase Kinase, domain 1"/>
    <property type="match status" value="1"/>
</dbReference>
<protein>
    <recommendedName>
        <fullName evidence="3">Protein kinase domain-containing protein</fullName>
    </recommendedName>
</protein>
<organism evidence="4">
    <name type="scientific">Aphanomyces stellatus</name>
    <dbReference type="NCBI Taxonomy" id="120398"/>
    <lineage>
        <taxon>Eukaryota</taxon>
        <taxon>Sar</taxon>
        <taxon>Stramenopiles</taxon>
        <taxon>Oomycota</taxon>
        <taxon>Saprolegniomycetes</taxon>
        <taxon>Saprolegniales</taxon>
        <taxon>Verrucalvaceae</taxon>
        <taxon>Aphanomyces</taxon>
    </lineage>
</organism>
<dbReference type="PRINTS" id="PR00109">
    <property type="entry name" value="TYRKINASE"/>
</dbReference>
<keyword evidence="2" id="KW-0732">Signal</keyword>
<feature type="domain" description="Protein kinase" evidence="3">
    <location>
        <begin position="853"/>
        <end position="1100"/>
    </location>
</feature>
<accession>A0A6A4Y6G8</accession>
<dbReference type="InterPro" id="IPR000719">
    <property type="entry name" value="Prot_kinase_dom"/>
</dbReference>
<feature type="compositionally biased region" description="Low complexity" evidence="1">
    <location>
        <begin position="672"/>
        <end position="689"/>
    </location>
</feature>
<dbReference type="OrthoDB" id="48004at2759"/>
<dbReference type="AlphaFoldDB" id="A0A6A4Y6G8"/>
<comment type="caution">
    <text evidence="4">The sequence shown here is derived from an EMBL/GenBank/DDBJ whole genome shotgun (WGS) entry which is preliminary data.</text>
</comment>
<reference evidence="4" key="1">
    <citation type="submission" date="2019-06" db="EMBL/GenBank/DDBJ databases">
        <title>Genomics analysis of Aphanomyces spp. identifies a new class of oomycete effector associated with host adaptation.</title>
        <authorList>
            <person name="Gaulin E."/>
        </authorList>
    </citation>
    <scope>NUCLEOTIDE SEQUENCE</scope>
    <source>
        <strain evidence="4">CBS 578.67</strain>
    </source>
</reference>
<dbReference type="InterPro" id="IPR051681">
    <property type="entry name" value="Ser/Thr_Kinases-Pseudokinases"/>
</dbReference>
<dbReference type="GO" id="GO:0005524">
    <property type="term" value="F:ATP binding"/>
    <property type="evidence" value="ECO:0007669"/>
    <property type="project" value="InterPro"/>
</dbReference>
<dbReference type="SUPFAM" id="SSF56112">
    <property type="entry name" value="Protein kinase-like (PK-like)"/>
    <property type="match status" value="1"/>
</dbReference>
<evidence type="ECO:0000259" key="3">
    <source>
        <dbReference type="PROSITE" id="PS50011"/>
    </source>
</evidence>
<dbReference type="PANTHER" id="PTHR44329:SF214">
    <property type="entry name" value="PROTEIN KINASE DOMAIN-CONTAINING PROTEIN"/>
    <property type="match status" value="1"/>
</dbReference>
<dbReference type="GO" id="GO:0004674">
    <property type="term" value="F:protein serine/threonine kinase activity"/>
    <property type="evidence" value="ECO:0007669"/>
    <property type="project" value="TreeGrafter"/>
</dbReference>
<dbReference type="SMART" id="SM00220">
    <property type="entry name" value="S_TKc"/>
    <property type="match status" value="1"/>
</dbReference>
<feature type="non-terminal residue" evidence="4">
    <location>
        <position position="1100"/>
    </location>
</feature>